<name>A0A8B7VRM9_CASCN</name>
<dbReference type="KEGG" id="ccan:109695904"/>
<evidence type="ECO:0000313" key="1">
    <source>
        <dbReference type="Proteomes" id="UP001732720"/>
    </source>
</evidence>
<proteinExistence type="predicted"/>
<protein>
    <submittedName>
        <fullName evidence="2">LOW QUALITY PROTEIN: macrophage-expressed gene 1 protein</fullName>
    </submittedName>
</protein>
<dbReference type="RefSeq" id="XP_020034272.2">
    <property type="nucleotide sequence ID" value="XM_020178683.2"/>
</dbReference>
<dbReference type="InterPro" id="IPR039707">
    <property type="entry name" value="MPEG1"/>
</dbReference>
<dbReference type="InterPro" id="IPR020864">
    <property type="entry name" value="MACPF"/>
</dbReference>
<dbReference type="PANTHER" id="PTHR31463:SF4">
    <property type="entry name" value="MACROPHAGE-EXPRESSED GENE 1 PROTEIN"/>
    <property type="match status" value="1"/>
</dbReference>
<keyword evidence="1" id="KW-1185">Reference proteome</keyword>
<gene>
    <name evidence="2" type="primary">Mpeg1</name>
</gene>
<evidence type="ECO:0000313" key="2">
    <source>
        <dbReference type="RefSeq" id="XP_020034272.2"/>
    </source>
</evidence>
<reference evidence="2" key="1">
    <citation type="submission" date="2025-08" db="UniProtKB">
        <authorList>
            <consortium name="RefSeq"/>
        </authorList>
    </citation>
    <scope>IDENTIFICATION</scope>
</reference>
<sequence length="746" mass="82832">MNSFRTTILLWTIAVCTRLDKSLGETDEAGFQKCKDALKLPVLEVLPGGGWDNLRNVDMGRVLDLSYTNCKTTEDGQYIIPDAIFTIPQKQSNLEMNSEILESWVNYQSSTSFSINTELSLFSKVNGKFSAEFQRMKTLQVKDQAVTTRVQVRNLVYTVKINPTSELSLEFKKQLMDICDRLENNQTRMATYLAELLVLNYGTHIITSVDAGAALVQEDHIRSSFLQDSQTSHTTVTASAGIAFLNIVNFKFEENYISQNALTKNYLSNRTNSRVQSIGGVPFYPGITLQAWQQGITNHLVATDRAGLPLHFFIKPDKLPDLPGPLVKKLSKTVENAVRRYYAFNTYPGCTDVDSPNFNFQANTDDGSCEGKMTNFSFGGVYQECTQLTGSGVVLCQNLEQKNPLTGAFSCPSGYSPVHLLSQTHEEGYNHMECQKKCTFFIFCKTVCEDVFQVARAEFRAFWCTASGQVPENSGLLFGGLFSSKSINPMTNAQSCPAGYIPLSLFESLKVCISQDYELGYRFSVPFGGFFSCTVGNPLVTFAMSSDLGAPSLKKCPGGFSQHLALISDGCQVSYCVKAGVFTGGSLPPARLPPYTRPPLMSQAATNTVIVTNSESSRSWIKDSQTHQWRLGEPIELRRAMTVIHGDSSSLSGGAAAGVTLGVTTVLAAVIALAIYGTRKYKKKGYQAIEEERQDWLQALQQLETPQTKIRRKIQLKFLQHSFCHLGPSFKHVLHYFFLYFCLPKY</sequence>
<dbReference type="CDD" id="cd22579">
    <property type="entry name" value="MPEG1_P2"/>
    <property type="match status" value="1"/>
</dbReference>
<dbReference type="SMART" id="SM00457">
    <property type="entry name" value="MACPF"/>
    <property type="match status" value="1"/>
</dbReference>
<dbReference type="PROSITE" id="PS51412">
    <property type="entry name" value="MACPF_2"/>
    <property type="match status" value="1"/>
</dbReference>
<dbReference type="OrthoDB" id="5950457at2759"/>
<organism evidence="2">
    <name type="scientific">Castor canadensis</name>
    <name type="common">American beaver</name>
    <dbReference type="NCBI Taxonomy" id="51338"/>
    <lineage>
        <taxon>Eukaryota</taxon>
        <taxon>Metazoa</taxon>
        <taxon>Chordata</taxon>
        <taxon>Craniata</taxon>
        <taxon>Vertebrata</taxon>
        <taxon>Euteleostomi</taxon>
        <taxon>Mammalia</taxon>
        <taxon>Eutheria</taxon>
        <taxon>Euarchontoglires</taxon>
        <taxon>Glires</taxon>
        <taxon>Rodentia</taxon>
        <taxon>Castorimorpha</taxon>
        <taxon>Castoridae</taxon>
        <taxon>Castor</taxon>
    </lineage>
</organism>
<dbReference type="Pfam" id="PF01823">
    <property type="entry name" value="MACPF"/>
    <property type="match status" value="1"/>
</dbReference>
<accession>A0A8B7VRM9</accession>
<dbReference type="PANTHER" id="PTHR31463">
    <property type="entry name" value="MACROPHAGE-EXPRESSED GENE 1 PROTEIN"/>
    <property type="match status" value="1"/>
</dbReference>
<dbReference type="CTD" id="219972"/>
<dbReference type="GO" id="GO:0030670">
    <property type="term" value="C:phagocytic vesicle membrane"/>
    <property type="evidence" value="ECO:0007669"/>
    <property type="project" value="UniProtKB-SubCell"/>
</dbReference>
<dbReference type="GO" id="GO:0045087">
    <property type="term" value="P:innate immune response"/>
    <property type="evidence" value="ECO:0007669"/>
    <property type="project" value="UniProtKB-KW"/>
</dbReference>
<dbReference type="Proteomes" id="UP001732720">
    <property type="component" value="Chromosome 1"/>
</dbReference>
<dbReference type="GO" id="GO:0002250">
    <property type="term" value="P:adaptive immune response"/>
    <property type="evidence" value="ECO:0007669"/>
    <property type="project" value="UniProtKB-KW"/>
</dbReference>